<dbReference type="EMBL" id="JBHSFH010000013">
    <property type="protein sequence ID" value="MFC4496878.1"/>
    <property type="molecule type" value="Genomic_DNA"/>
</dbReference>
<keyword evidence="4 5" id="KW-0472">Membrane</keyword>
<evidence type="ECO:0000313" key="8">
    <source>
        <dbReference type="Proteomes" id="UP001595997"/>
    </source>
</evidence>
<feature type="transmembrane region" description="Helical" evidence="5">
    <location>
        <begin position="47"/>
        <end position="69"/>
    </location>
</feature>
<comment type="caution">
    <text evidence="7">The sequence shown here is derived from an EMBL/GenBank/DDBJ whole genome shotgun (WGS) entry which is preliminary data.</text>
</comment>
<feature type="transmembrane region" description="Helical" evidence="5">
    <location>
        <begin position="76"/>
        <end position="98"/>
    </location>
</feature>
<keyword evidence="8" id="KW-1185">Reference proteome</keyword>
<feature type="domain" description="Methylamine utilisation protein MauE" evidence="6">
    <location>
        <begin position="3"/>
        <end position="135"/>
    </location>
</feature>
<accession>A0ABV9AE63</accession>
<sequence length="184" mass="18458">MTTFLAPVAAGIVLLSLLTGCTAHVTGPAALRDALRLHRVLPRRAVPVVTAAVPVAEGLLGAAGLAAVAGGSRTGFVAVMTASAALFGAYAGYLRYVLSTGRGGPCGCSRTDIPVSGWAAGRALVYALLAAVGALLAESAVPLLADPAELITVALATLTFTGLLWFLPLALHNPAEGDTSPWTS</sequence>
<keyword evidence="3 5" id="KW-1133">Transmembrane helix</keyword>
<evidence type="ECO:0000259" key="6">
    <source>
        <dbReference type="Pfam" id="PF07291"/>
    </source>
</evidence>
<evidence type="ECO:0000256" key="2">
    <source>
        <dbReference type="ARBA" id="ARBA00022692"/>
    </source>
</evidence>
<gene>
    <name evidence="7" type="ORF">ACFPA8_22370</name>
</gene>
<proteinExistence type="predicted"/>
<evidence type="ECO:0000256" key="5">
    <source>
        <dbReference type="SAM" id="Phobius"/>
    </source>
</evidence>
<evidence type="ECO:0000256" key="4">
    <source>
        <dbReference type="ARBA" id="ARBA00023136"/>
    </source>
</evidence>
<dbReference type="InterPro" id="IPR009908">
    <property type="entry name" value="Methylamine_util_MauE"/>
</dbReference>
<dbReference type="Proteomes" id="UP001595997">
    <property type="component" value="Unassembled WGS sequence"/>
</dbReference>
<dbReference type="RefSeq" id="WP_386451214.1">
    <property type="nucleotide sequence ID" value="NZ_JBHSFH010000013.1"/>
</dbReference>
<comment type="subcellular location">
    <subcellularLocation>
        <location evidence="1">Membrane</location>
        <topology evidence="1">Multi-pass membrane protein</topology>
    </subcellularLocation>
</comment>
<evidence type="ECO:0000313" key="7">
    <source>
        <dbReference type="EMBL" id="MFC4496878.1"/>
    </source>
</evidence>
<dbReference type="Pfam" id="PF07291">
    <property type="entry name" value="MauE"/>
    <property type="match status" value="1"/>
</dbReference>
<organism evidence="7 8">
    <name type="scientific">Streptomyces ovatisporus</name>
    <dbReference type="NCBI Taxonomy" id="1128682"/>
    <lineage>
        <taxon>Bacteria</taxon>
        <taxon>Bacillati</taxon>
        <taxon>Actinomycetota</taxon>
        <taxon>Actinomycetes</taxon>
        <taxon>Kitasatosporales</taxon>
        <taxon>Streptomycetaceae</taxon>
        <taxon>Streptomyces</taxon>
    </lineage>
</organism>
<reference evidence="8" key="1">
    <citation type="journal article" date="2019" name="Int. J. Syst. Evol. Microbiol.">
        <title>The Global Catalogue of Microorganisms (GCM) 10K type strain sequencing project: providing services to taxonomists for standard genome sequencing and annotation.</title>
        <authorList>
            <consortium name="The Broad Institute Genomics Platform"/>
            <consortium name="The Broad Institute Genome Sequencing Center for Infectious Disease"/>
            <person name="Wu L."/>
            <person name="Ma J."/>
        </authorList>
    </citation>
    <scope>NUCLEOTIDE SEQUENCE [LARGE SCALE GENOMIC DNA]</scope>
    <source>
        <strain evidence="8">CGMCC 4.7357</strain>
    </source>
</reference>
<feature type="transmembrane region" description="Helical" evidence="5">
    <location>
        <begin position="118"/>
        <end position="138"/>
    </location>
</feature>
<name>A0ABV9AE63_9ACTN</name>
<evidence type="ECO:0000256" key="1">
    <source>
        <dbReference type="ARBA" id="ARBA00004141"/>
    </source>
</evidence>
<evidence type="ECO:0000256" key="3">
    <source>
        <dbReference type="ARBA" id="ARBA00022989"/>
    </source>
</evidence>
<feature type="transmembrane region" description="Helical" evidence="5">
    <location>
        <begin position="150"/>
        <end position="171"/>
    </location>
</feature>
<keyword evidence="2 5" id="KW-0812">Transmembrane</keyword>
<protein>
    <submittedName>
        <fullName evidence="7">MauE/DoxX family redox-associated membrane protein</fullName>
    </submittedName>
</protein>